<organism evidence="1 2">
    <name type="scientific">Xenopus laevis</name>
    <name type="common">African clawed frog</name>
    <dbReference type="NCBI Taxonomy" id="8355"/>
    <lineage>
        <taxon>Eukaryota</taxon>
        <taxon>Metazoa</taxon>
        <taxon>Chordata</taxon>
        <taxon>Craniata</taxon>
        <taxon>Vertebrata</taxon>
        <taxon>Euteleostomi</taxon>
        <taxon>Amphibia</taxon>
        <taxon>Batrachia</taxon>
        <taxon>Anura</taxon>
        <taxon>Pipoidea</taxon>
        <taxon>Pipidae</taxon>
        <taxon>Xenopodinae</taxon>
        <taxon>Xenopus</taxon>
        <taxon>Xenopus</taxon>
    </lineage>
</organism>
<dbReference type="EMBL" id="CM004483">
    <property type="protein sequence ID" value="OCT60687.1"/>
    <property type="molecule type" value="Genomic_DNA"/>
</dbReference>
<name>A0A974BU18_XENLA</name>
<proteinExistence type="predicted"/>
<reference evidence="2" key="1">
    <citation type="journal article" date="2016" name="Nature">
        <title>Genome evolution in the allotetraploid frog Xenopus laevis.</title>
        <authorList>
            <person name="Session A.M."/>
            <person name="Uno Y."/>
            <person name="Kwon T."/>
            <person name="Chapman J.A."/>
            <person name="Toyoda A."/>
            <person name="Takahashi S."/>
            <person name="Fukui A."/>
            <person name="Hikosaka A."/>
            <person name="Suzuki A."/>
            <person name="Kondo M."/>
            <person name="van Heeringen S.J."/>
            <person name="Quigley I."/>
            <person name="Heinz S."/>
            <person name="Ogino H."/>
            <person name="Ochi H."/>
            <person name="Hellsten U."/>
            <person name="Lyons J.B."/>
            <person name="Simakov O."/>
            <person name="Putnam N."/>
            <person name="Stites J."/>
            <person name="Kuroki Y."/>
            <person name="Tanaka T."/>
            <person name="Michiue T."/>
            <person name="Watanabe M."/>
            <person name="Bogdanovic O."/>
            <person name="Lister R."/>
            <person name="Georgiou G."/>
            <person name="Paranjpe S.S."/>
            <person name="van Kruijsbergen I."/>
            <person name="Shu S."/>
            <person name="Carlson J."/>
            <person name="Kinoshita T."/>
            <person name="Ohta Y."/>
            <person name="Mawaribuchi S."/>
            <person name="Jenkins J."/>
            <person name="Grimwood J."/>
            <person name="Schmutz J."/>
            <person name="Mitros T."/>
            <person name="Mozaffari S.V."/>
            <person name="Suzuki Y."/>
            <person name="Haramoto Y."/>
            <person name="Yamamoto T.S."/>
            <person name="Takagi C."/>
            <person name="Heald R."/>
            <person name="Miller K."/>
            <person name="Haudenschild C."/>
            <person name="Kitzman J."/>
            <person name="Nakayama T."/>
            <person name="Izutsu Y."/>
            <person name="Robert J."/>
            <person name="Fortriede J."/>
            <person name="Burns K."/>
            <person name="Lotay V."/>
            <person name="Karimi K."/>
            <person name="Yasuoka Y."/>
            <person name="Dichmann D.S."/>
            <person name="Flajnik M.F."/>
            <person name="Houston D.W."/>
            <person name="Shendure J."/>
            <person name="DuPasquier L."/>
            <person name="Vize P.D."/>
            <person name="Zorn A.M."/>
            <person name="Ito M."/>
            <person name="Marcotte E.M."/>
            <person name="Wallingford J.B."/>
            <person name="Ito Y."/>
            <person name="Asashima M."/>
            <person name="Ueno N."/>
            <person name="Matsuda Y."/>
            <person name="Veenstra G.J."/>
            <person name="Fujiyama A."/>
            <person name="Harland R.M."/>
            <person name="Taira M."/>
            <person name="Rokhsar D.S."/>
        </authorList>
    </citation>
    <scope>NUCLEOTIDE SEQUENCE [LARGE SCALE GENOMIC DNA]</scope>
    <source>
        <strain evidence="2">J</strain>
    </source>
</reference>
<evidence type="ECO:0000313" key="1">
    <source>
        <dbReference type="EMBL" id="OCT60687.1"/>
    </source>
</evidence>
<dbReference type="AlphaFoldDB" id="A0A974BU18"/>
<accession>A0A974BU18</accession>
<sequence length="90" mass="10269">MRMIRWHYKAEDKWALAASRWENPELVNGKSLITLMEAAWGCVPTIQSTAVLLESGLGGIVLIMSCNVQYILSYHHFKYQKSSPKNTSLR</sequence>
<dbReference type="Proteomes" id="UP000694892">
    <property type="component" value="Chromosome 9_10S"/>
</dbReference>
<gene>
    <name evidence="1" type="ORF">XELAEV_18046708mg</name>
</gene>
<protein>
    <submittedName>
        <fullName evidence="1">Uncharacterized protein</fullName>
    </submittedName>
</protein>
<evidence type="ECO:0000313" key="2">
    <source>
        <dbReference type="Proteomes" id="UP000694892"/>
    </source>
</evidence>